<name>A0A6M2DB94_RHIMP</name>
<protein>
    <submittedName>
        <fullName evidence="1">Putative secreted protein ovary overexpressed</fullName>
    </submittedName>
</protein>
<dbReference type="AlphaFoldDB" id="A0A6M2DB94"/>
<reference evidence="1" key="1">
    <citation type="submission" date="2019-09" db="EMBL/GenBank/DDBJ databases">
        <title>Organ-specific transcriptomic study of the physiology of the cattle tick, Rhipicephalus microplus.</title>
        <authorList>
            <person name="Tirloni L."/>
            <person name="Braz G."/>
            <person name="Gandara A.C.P."/>
            <person name="Sabadin G.A."/>
            <person name="da Silva R.M."/>
            <person name="Guizzo M.G."/>
            <person name="Machado J.A."/>
            <person name="Costa E.P."/>
            <person name="Gomes H.F."/>
            <person name="Moraes J."/>
            <person name="Mota M.B.S."/>
            <person name="Mesquita R.D."/>
            <person name="Alvarenga P.H."/>
            <person name="Alves F."/>
            <person name="Seixas A."/>
            <person name="da Fonseca R.N."/>
            <person name="Fogaca A."/>
            <person name="Logullo C."/>
            <person name="Tanaka A."/>
            <person name="Daffre S."/>
            <person name="Termignoni C."/>
            <person name="Vaz I.S.Jr."/>
            <person name="Oliveira P.L."/>
            <person name="Ribeiro J.M."/>
        </authorList>
    </citation>
    <scope>NUCLEOTIDE SEQUENCE</scope>
    <source>
        <strain evidence="1">Porto Alegre</strain>
    </source>
</reference>
<accession>A0A6M2DB94</accession>
<sequence length="161" mass="17649">MRSRYSWSMRAFAWSGTAILLYSLGVGSLPAELYASHYCRIHALICGCTRLRGASLTSIESSIRTLKIWLQPDIENVRNVPKNFVPGPLSDNASGNVFRLLHRRLLGARGRYLGPQVAPARPFSPSTEASEIHATLDECVGPGLVHGYHRPSANGVPLKPK</sequence>
<organism evidence="1">
    <name type="scientific">Rhipicephalus microplus</name>
    <name type="common">Cattle tick</name>
    <name type="synonym">Boophilus microplus</name>
    <dbReference type="NCBI Taxonomy" id="6941"/>
    <lineage>
        <taxon>Eukaryota</taxon>
        <taxon>Metazoa</taxon>
        <taxon>Ecdysozoa</taxon>
        <taxon>Arthropoda</taxon>
        <taxon>Chelicerata</taxon>
        <taxon>Arachnida</taxon>
        <taxon>Acari</taxon>
        <taxon>Parasitiformes</taxon>
        <taxon>Ixodida</taxon>
        <taxon>Ixodoidea</taxon>
        <taxon>Ixodidae</taxon>
        <taxon>Rhipicephalinae</taxon>
        <taxon>Rhipicephalus</taxon>
        <taxon>Boophilus</taxon>
    </lineage>
</organism>
<dbReference type="EMBL" id="GHWJ01009741">
    <property type="protein sequence ID" value="NOV42478.1"/>
    <property type="molecule type" value="Transcribed_RNA"/>
</dbReference>
<evidence type="ECO:0000313" key="1">
    <source>
        <dbReference type="EMBL" id="NOV42478.1"/>
    </source>
</evidence>
<proteinExistence type="predicted"/>